<evidence type="ECO:0000313" key="2">
    <source>
        <dbReference type="EMBL" id="VXD08148.1"/>
    </source>
</evidence>
<feature type="transmembrane region" description="Helical" evidence="1">
    <location>
        <begin position="6"/>
        <end position="26"/>
    </location>
</feature>
<keyword evidence="1" id="KW-1133">Transmembrane helix</keyword>
<protein>
    <submittedName>
        <fullName evidence="2">Uncharacterized protein</fullName>
    </submittedName>
</protein>
<dbReference type="EMBL" id="CABWMV010000028">
    <property type="protein sequence ID" value="VXD08148.1"/>
    <property type="molecule type" value="Genomic_DNA"/>
</dbReference>
<reference evidence="2 3" key="1">
    <citation type="submission" date="2019-10" db="EMBL/GenBank/DDBJ databases">
        <authorList>
            <person name="Karimi E."/>
        </authorList>
    </citation>
    <scope>NUCLEOTIDE SEQUENCE [LARGE SCALE GENOMIC DNA]</scope>
    <source>
        <strain evidence="2">Sphingobacterium sp. 8BC</strain>
    </source>
</reference>
<proteinExistence type="predicted"/>
<sequence length="41" mass="4880">MQQFYSPLPGYVLFLINLLFLFNFLVKNLEVRGETDELLLM</sequence>
<organism evidence="2 3">
    <name type="scientific">Sphingobacterium multivorum</name>
    <dbReference type="NCBI Taxonomy" id="28454"/>
    <lineage>
        <taxon>Bacteria</taxon>
        <taxon>Pseudomonadati</taxon>
        <taxon>Bacteroidota</taxon>
        <taxon>Sphingobacteriia</taxon>
        <taxon>Sphingobacteriales</taxon>
        <taxon>Sphingobacteriaceae</taxon>
        <taxon>Sphingobacterium</taxon>
    </lineage>
</organism>
<name>A0A654DQF6_SPHMU</name>
<evidence type="ECO:0000313" key="3">
    <source>
        <dbReference type="Proteomes" id="UP000432350"/>
    </source>
</evidence>
<keyword evidence="1" id="KW-0812">Transmembrane</keyword>
<dbReference type="Proteomes" id="UP000432350">
    <property type="component" value="Unassembled WGS sequence"/>
</dbReference>
<gene>
    <name evidence="2" type="ORF">SPHINGO8BC_90308</name>
</gene>
<keyword evidence="1" id="KW-0472">Membrane</keyword>
<accession>A0A654DQF6</accession>
<evidence type="ECO:0000256" key="1">
    <source>
        <dbReference type="SAM" id="Phobius"/>
    </source>
</evidence>
<dbReference type="AlphaFoldDB" id="A0A654DQF6"/>